<dbReference type="Proteomes" id="UP000061457">
    <property type="component" value="Chromosome I"/>
</dbReference>
<protein>
    <submittedName>
        <fullName evidence="3">Cell division protein ZapA</fullName>
    </submittedName>
</protein>
<proteinExistence type="inferred from homology"/>
<dbReference type="GO" id="GO:0051301">
    <property type="term" value="P:cell division"/>
    <property type="evidence" value="ECO:0007669"/>
    <property type="project" value="UniProtKB-KW"/>
</dbReference>
<keyword evidence="2" id="KW-0175">Coiled coil</keyword>
<evidence type="ECO:0000313" key="4">
    <source>
        <dbReference type="Proteomes" id="UP000061457"/>
    </source>
</evidence>
<reference evidence="3 4" key="1">
    <citation type="submission" date="2015-11" db="EMBL/GenBank/DDBJ databases">
        <authorList>
            <person name="Zhang Y."/>
            <person name="Guo Z."/>
        </authorList>
    </citation>
    <scope>NUCLEOTIDE SEQUENCE [LARGE SCALE GENOMIC DNA]</scope>
    <source>
        <strain evidence="3 4">KCTC 12086</strain>
    </source>
</reference>
<dbReference type="RefSeq" id="WP_058028812.1">
    <property type="nucleotide sequence ID" value="NZ_CP013187.1"/>
</dbReference>
<dbReference type="EMBL" id="CP013187">
    <property type="protein sequence ID" value="ALO41048.1"/>
    <property type="molecule type" value="Genomic_DNA"/>
</dbReference>
<comment type="similarity">
    <text evidence="1">Belongs to the ZapA family. Type 1 subfamily.</text>
</comment>
<keyword evidence="3" id="KW-0132">Cell division</keyword>
<evidence type="ECO:0000256" key="2">
    <source>
        <dbReference type="ARBA" id="ARBA00023054"/>
    </source>
</evidence>
<dbReference type="PATRIC" id="fig|161398.10.peg.535"/>
<dbReference type="AlphaFoldDB" id="A0A0S2JYD3"/>
<keyword evidence="4" id="KW-1185">Reference proteome</keyword>
<accession>A0A0S2JYD3</accession>
<dbReference type="Gene3D" id="3.30.160.880">
    <property type="entry name" value="Cell division protein ZapA protomer, N-terminal domain"/>
    <property type="match status" value="1"/>
</dbReference>
<dbReference type="OrthoDB" id="5772359at2"/>
<dbReference type="SUPFAM" id="SSF102829">
    <property type="entry name" value="Cell division protein ZapA-like"/>
    <property type="match status" value="1"/>
</dbReference>
<evidence type="ECO:0000256" key="1">
    <source>
        <dbReference type="ARBA" id="ARBA00010074"/>
    </source>
</evidence>
<dbReference type="InterPro" id="IPR007838">
    <property type="entry name" value="Cell_div_ZapA-like"/>
</dbReference>
<dbReference type="STRING" id="161398.PP2015_526"/>
<sequence>MSQKTIQVEVSLLGKTHQFACTEGQESALLDAAALLNSTVEEMKQRSSIRNEHNALLMAALHLCHDIQAQKTAHQGLIDKLSSHITSSEK</sequence>
<gene>
    <name evidence="3" type="ORF">PP2015_526</name>
</gene>
<dbReference type="InterPro" id="IPR042233">
    <property type="entry name" value="Cell_div_ZapA_N"/>
</dbReference>
<dbReference type="InterPro" id="IPR036192">
    <property type="entry name" value="Cell_div_ZapA-like_sf"/>
</dbReference>
<keyword evidence="3" id="KW-0131">Cell cycle</keyword>
<organism evidence="3 4">
    <name type="scientific">Pseudoalteromonas phenolica</name>
    <dbReference type="NCBI Taxonomy" id="161398"/>
    <lineage>
        <taxon>Bacteria</taxon>
        <taxon>Pseudomonadati</taxon>
        <taxon>Pseudomonadota</taxon>
        <taxon>Gammaproteobacteria</taxon>
        <taxon>Alteromonadales</taxon>
        <taxon>Pseudoalteromonadaceae</taxon>
        <taxon>Pseudoalteromonas</taxon>
    </lineage>
</organism>
<evidence type="ECO:0000313" key="3">
    <source>
        <dbReference type="EMBL" id="ALO41048.1"/>
    </source>
</evidence>
<dbReference type="Pfam" id="PF05164">
    <property type="entry name" value="ZapA"/>
    <property type="match status" value="1"/>
</dbReference>
<dbReference type="KEGG" id="pphe:PP2015_526"/>
<name>A0A0S2JYD3_9GAMM</name>